<accession>X1GZH1</accession>
<sequence>MHKLKSLPKFNKQFKKFSEKDQKNIRKEIGKIVQNPLIGESKKGILKGIR</sequence>
<evidence type="ECO:0000313" key="1">
    <source>
        <dbReference type="EMBL" id="GAH46984.1"/>
    </source>
</evidence>
<proteinExistence type="predicted"/>
<feature type="non-terminal residue" evidence="1">
    <location>
        <position position="50"/>
    </location>
</feature>
<protein>
    <recommendedName>
        <fullName evidence="2">Addiction module toxin RelE</fullName>
    </recommendedName>
</protein>
<reference evidence="1" key="1">
    <citation type="journal article" date="2014" name="Front. Microbiol.">
        <title>High frequency of phylogenetically diverse reductive dehalogenase-homologous genes in deep subseafloor sedimentary metagenomes.</title>
        <authorList>
            <person name="Kawai M."/>
            <person name="Futagami T."/>
            <person name="Toyoda A."/>
            <person name="Takaki Y."/>
            <person name="Nishi S."/>
            <person name="Hori S."/>
            <person name="Arai W."/>
            <person name="Tsubouchi T."/>
            <person name="Morono Y."/>
            <person name="Uchiyama I."/>
            <person name="Ito T."/>
            <person name="Fujiyama A."/>
            <person name="Inagaki F."/>
            <person name="Takami H."/>
        </authorList>
    </citation>
    <scope>NUCLEOTIDE SEQUENCE</scope>
    <source>
        <strain evidence="1">Expedition CK06-06</strain>
    </source>
</reference>
<gene>
    <name evidence="1" type="ORF">S03H2_15179</name>
</gene>
<dbReference type="InterPro" id="IPR031552">
    <property type="entry name" value="ParE-like_toxin"/>
</dbReference>
<dbReference type="Pfam" id="PF15781">
    <property type="entry name" value="ParE-like_toxin"/>
    <property type="match status" value="1"/>
</dbReference>
<dbReference type="AlphaFoldDB" id="X1GZH1"/>
<comment type="caution">
    <text evidence="1">The sequence shown here is derived from an EMBL/GenBank/DDBJ whole genome shotgun (WGS) entry which is preliminary data.</text>
</comment>
<name>X1GZH1_9ZZZZ</name>
<dbReference type="EMBL" id="BARU01007707">
    <property type="protein sequence ID" value="GAH46984.1"/>
    <property type="molecule type" value="Genomic_DNA"/>
</dbReference>
<evidence type="ECO:0008006" key="2">
    <source>
        <dbReference type="Google" id="ProtNLM"/>
    </source>
</evidence>
<organism evidence="1">
    <name type="scientific">marine sediment metagenome</name>
    <dbReference type="NCBI Taxonomy" id="412755"/>
    <lineage>
        <taxon>unclassified sequences</taxon>
        <taxon>metagenomes</taxon>
        <taxon>ecological metagenomes</taxon>
    </lineage>
</organism>